<proteinExistence type="predicted"/>
<gene>
    <name evidence="2" type="ORF">H1R16_00375</name>
    <name evidence="1" type="ORF">H2507_02895</name>
</gene>
<evidence type="ECO:0000313" key="3">
    <source>
        <dbReference type="Proteomes" id="UP000515349"/>
    </source>
</evidence>
<dbReference type="KEGG" id="cbau:H1R16_00375"/>
<dbReference type="EMBL" id="CP059472">
    <property type="protein sequence ID" value="QMS98505.1"/>
    <property type="molecule type" value="Genomic_DNA"/>
</dbReference>
<accession>A0A7D7QKQ1</accession>
<name>A0A7D7QKQ1_9FLAO</name>
<keyword evidence="4" id="KW-1185">Reference proteome</keyword>
<dbReference type="Proteomes" id="UP000539710">
    <property type="component" value="Unassembled WGS sequence"/>
</dbReference>
<reference evidence="1" key="3">
    <citation type="submission" date="2020-07" db="EMBL/GenBank/DDBJ databases">
        <authorList>
            <person name="Yang C."/>
        </authorList>
    </citation>
    <scope>NUCLEOTIDE SEQUENCE</scope>
    <source>
        <strain evidence="1">Cx-624</strain>
    </source>
</reference>
<sequence>MKLLTFNITIEAAPEKVWNILWNEHSYSRWTSVFQQGSRYEGNLEEGSIVRMCDSVSNGMYNLVLINTPYSQMKFKHLGWLYDGVEDPQDWPNSTESYQLQDLGGETQLTVTVNALEEFLDFFNSNLPKALVQIKVLAEQ</sequence>
<dbReference type="InterPro" id="IPR023393">
    <property type="entry name" value="START-like_dom_sf"/>
</dbReference>
<dbReference type="AlphaFoldDB" id="A0A7D7QKQ1"/>
<dbReference type="SUPFAM" id="SSF55961">
    <property type="entry name" value="Bet v1-like"/>
    <property type="match status" value="1"/>
</dbReference>
<reference evidence="2 3" key="1">
    <citation type="submission" date="2020-07" db="EMBL/GenBank/DDBJ databases">
        <title>Chryseobacterium sp.cx-624.</title>
        <authorList>
            <person name="Yang C."/>
        </authorList>
    </citation>
    <scope>NUCLEOTIDE SEQUENCE [LARGE SCALE GENOMIC DNA]</scope>
    <source>
        <strain evidence="2">Cx-624</strain>
        <strain evidence="3">cx-624</strain>
    </source>
</reference>
<dbReference type="EMBL" id="JACEUX010000001">
    <property type="protein sequence ID" value="MBA5246107.1"/>
    <property type="molecule type" value="Genomic_DNA"/>
</dbReference>
<dbReference type="Gene3D" id="3.30.530.20">
    <property type="match status" value="1"/>
</dbReference>
<reference evidence="4" key="2">
    <citation type="submission" date="2020-07" db="EMBL/GenBank/DDBJ databases">
        <title>Flavobacterium sp. xlx-214.</title>
        <authorList>
            <person name="Yang C."/>
        </authorList>
    </citation>
    <scope>NUCLEOTIDE SEQUENCE [LARGE SCALE GENOMIC DNA]</scope>
    <source>
        <strain evidence="4">CX-624</strain>
    </source>
</reference>
<dbReference type="RefSeq" id="WP_181886206.1">
    <property type="nucleotide sequence ID" value="NZ_CP059472.1"/>
</dbReference>
<dbReference type="Proteomes" id="UP000515349">
    <property type="component" value="Chromosome"/>
</dbReference>
<protein>
    <submittedName>
        <fullName evidence="2">SRPBCC domain-containing protein</fullName>
    </submittedName>
</protein>
<evidence type="ECO:0000313" key="4">
    <source>
        <dbReference type="Proteomes" id="UP000539710"/>
    </source>
</evidence>
<evidence type="ECO:0000313" key="1">
    <source>
        <dbReference type="EMBL" id="MBA5246107.1"/>
    </source>
</evidence>
<evidence type="ECO:0000313" key="2">
    <source>
        <dbReference type="EMBL" id="QMS98505.1"/>
    </source>
</evidence>
<organism evidence="2 3">
    <name type="scientific">Marnyiella aurantia</name>
    <dbReference type="NCBI Taxonomy" id="2758037"/>
    <lineage>
        <taxon>Bacteria</taxon>
        <taxon>Pseudomonadati</taxon>
        <taxon>Bacteroidota</taxon>
        <taxon>Flavobacteriia</taxon>
        <taxon>Flavobacteriales</taxon>
        <taxon>Weeksellaceae</taxon>
        <taxon>Marnyiella</taxon>
    </lineage>
</organism>